<keyword evidence="2" id="KW-1185">Reference proteome</keyword>
<dbReference type="AlphaFoldDB" id="A0A409X8Z2"/>
<proteinExistence type="predicted"/>
<organism evidence="1 2">
    <name type="scientific">Panaeolus cyanescens</name>
    <dbReference type="NCBI Taxonomy" id="181874"/>
    <lineage>
        <taxon>Eukaryota</taxon>
        <taxon>Fungi</taxon>
        <taxon>Dikarya</taxon>
        <taxon>Basidiomycota</taxon>
        <taxon>Agaricomycotina</taxon>
        <taxon>Agaricomycetes</taxon>
        <taxon>Agaricomycetidae</taxon>
        <taxon>Agaricales</taxon>
        <taxon>Agaricineae</taxon>
        <taxon>Galeropsidaceae</taxon>
        <taxon>Panaeolus</taxon>
    </lineage>
</organism>
<name>A0A409X8Z2_9AGAR</name>
<evidence type="ECO:0000313" key="2">
    <source>
        <dbReference type="Proteomes" id="UP000284842"/>
    </source>
</evidence>
<evidence type="ECO:0000313" key="1">
    <source>
        <dbReference type="EMBL" id="PPQ87215.1"/>
    </source>
</evidence>
<gene>
    <name evidence="1" type="ORF">CVT24_010451</name>
</gene>
<reference evidence="1 2" key="1">
    <citation type="journal article" date="2018" name="Evol. Lett.">
        <title>Horizontal gene cluster transfer increased hallucinogenic mushroom diversity.</title>
        <authorList>
            <person name="Reynolds H.T."/>
            <person name="Vijayakumar V."/>
            <person name="Gluck-Thaler E."/>
            <person name="Korotkin H.B."/>
            <person name="Matheny P.B."/>
            <person name="Slot J.C."/>
        </authorList>
    </citation>
    <scope>NUCLEOTIDE SEQUENCE [LARGE SCALE GENOMIC DNA]</scope>
    <source>
        <strain evidence="1 2">2629</strain>
    </source>
</reference>
<dbReference type="Proteomes" id="UP000284842">
    <property type="component" value="Unassembled WGS sequence"/>
</dbReference>
<dbReference type="InParanoid" id="A0A409X8Z2"/>
<feature type="non-terminal residue" evidence="1">
    <location>
        <position position="1"/>
    </location>
</feature>
<sequence length="227" mass="25653">RENCCRTLLDLSSYVFNSQDTLRVIDLHWCQHHETTGSSPVEALCTALDAIKTHNISQSVHLTVELDADTSRLQHLALSQWSRLDELLLETPATRYPNLQEVQIRFLKKPVSPHGALTQGEVIAVHTLLDRWMKRMFDASSSSQRKRIGGVGAAVLLLLDENIYEFAPAFSYDDEPRRFHPVKPVKTLRTKALSHAFIRCSRVFYGSSLDPQPSGDDKIAYLSIPDI</sequence>
<comment type="caution">
    <text evidence="1">The sequence shown here is derived from an EMBL/GenBank/DDBJ whole genome shotgun (WGS) entry which is preliminary data.</text>
</comment>
<protein>
    <submittedName>
        <fullName evidence="1">Uncharacterized protein</fullName>
    </submittedName>
</protein>
<dbReference type="EMBL" id="NHTK01004327">
    <property type="protein sequence ID" value="PPQ87215.1"/>
    <property type="molecule type" value="Genomic_DNA"/>
</dbReference>
<accession>A0A409X8Z2</accession>